<evidence type="ECO:0000259" key="1">
    <source>
        <dbReference type="Pfam" id="PF00534"/>
    </source>
</evidence>
<dbReference type="AlphaFoldDB" id="A0A1F5AYD7"/>
<feature type="domain" description="Glycosyl transferase family 1" evidence="1">
    <location>
        <begin position="195"/>
        <end position="345"/>
    </location>
</feature>
<dbReference type="PANTHER" id="PTHR45947">
    <property type="entry name" value="SULFOQUINOVOSYL TRANSFERASE SQD2"/>
    <property type="match status" value="1"/>
</dbReference>
<comment type="caution">
    <text evidence="3">The sequence shown here is derived from an EMBL/GenBank/DDBJ whole genome shotgun (WGS) entry which is preliminary data.</text>
</comment>
<evidence type="ECO:0000313" key="4">
    <source>
        <dbReference type="Proteomes" id="UP000176639"/>
    </source>
</evidence>
<dbReference type="GO" id="GO:0016757">
    <property type="term" value="F:glycosyltransferase activity"/>
    <property type="evidence" value="ECO:0007669"/>
    <property type="project" value="InterPro"/>
</dbReference>
<evidence type="ECO:0000259" key="2">
    <source>
        <dbReference type="Pfam" id="PF13439"/>
    </source>
</evidence>
<dbReference type="SUPFAM" id="SSF53756">
    <property type="entry name" value="UDP-Glycosyltransferase/glycogen phosphorylase"/>
    <property type="match status" value="1"/>
</dbReference>
<reference evidence="3 4" key="1">
    <citation type="journal article" date="2016" name="Nat. Commun.">
        <title>Thousands of microbial genomes shed light on interconnected biogeochemical processes in an aquifer system.</title>
        <authorList>
            <person name="Anantharaman K."/>
            <person name="Brown C.T."/>
            <person name="Hug L.A."/>
            <person name="Sharon I."/>
            <person name="Castelle C.J."/>
            <person name="Probst A.J."/>
            <person name="Thomas B.C."/>
            <person name="Singh A."/>
            <person name="Wilkins M.J."/>
            <person name="Karaoz U."/>
            <person name="Brodie E.L."/>
            <person name="Williams K.H."/>
            <person name="Hubbard S.S."/>
            <person name="Banfield J.F."/>
        </authorList>
    </citation>
    <scope>NUCLEOTIDE SEQUENCE [LARGE SCALE GENOMIC DNA]</scope>
</reference>
<dbReference type="InterPro" id="IPR028098">
    <property type="entry name" value="Glyco_trans_4-like_N"/>
</dbReference>
<sequence>MRIALVHDFLMQRGGAERVLAALASRFPDAPIYTLLYDAQMTDVYLPGRDIRASFLQKLPRWIRTRYRFLFPLMPYAASRLPVGEFDLIISSSSAFAKGVRRGTHAVHVCYCHAPSRFLWDDRRQYQKDNRFHFFTRLMITVLIYPLQIWDVKTAERVDIWIANSKTTQERIRRLYHKPSAVVYPPILQLKRHMPRIKKDGGYFLVVSRLSAYKRIDAIVDAFSMLTDRLVVVGTGREEERLRARAGKNISFAGFVSDEDLAEYYAGCTAFIVACDDDFGMSAVEALSFGKPVIAYKKGGVTEWMEEGETGEFFDTQTPEAVRDAVHTFIKRKKEFDPAYMKKRAEEFSEKRFYENIMRLIPR</sequence>
<proteinExistence type="predicted"/>
<name>A0A1F5AYD7_9BACT</name>
<organism evidence="3 4">
    <name type="scientific">Candidatus Azambacteria bacterium RBG_16_47_10</name>
    <dbReference type="NCBI Taxonomy" id="1797292"/>
    <lineage>
        <taxon>Bacteria</taxon>
        <taxon>Candidatus Azamiibacteriota</taxon>
    </lineage>
</organism>
<feature type="domain" description="Glycosyltransferase subfamily 4-like N-terminal" evidence="2">
    <location>
        <begin position="14"/>
        <end position="187"/>
    </location>
</feature>
<accession>A0A1F5AYD7</accession>
<evidence type="ECO:0000313" key="3">
    <source>
        <dbReference type="EMBL" id="OGD23400.1"/>
    </source>
</evidence>
<dbReference type="Proteomes" id="UP000176639">
    <property type="component" value="Unassembled WGS sequence"/>
</dbReference>
<dbReference type="Pfam" id="PF00534">
    <property type="entry name" value="Glycos_transf_1"/>
    <property type="match status" value="1"/>
</dbReference>
<dbReference type="Gene3D" id="3.40.50.2000">
    <property type="entry name" value="Glycogen Phosphorylase B"/>
    <property type="match status" value="2"/>
</dbReference>
<dbReference type="InterPro" id="IPR050194">
    <property type="entry name" value="Glycosyltransferase_grp1"/>
</dbReference>
<gene>
    <name evidence="3" type="ORF">A2Z10_01350</name>
</gene>
<dbReference type="PANTHER" id="PTHR45947:SF3">
    <property type="entry name" value="SULFOQUINOVOSYL TRANSFERASE SQD2"/>
    <property type="match status" value="1"/>
</dbReference>
<evidence type="ECO:0008006" key="5">
    <source>
        <dbReference type="Google" id="ProtNLM"/>
    </source>
</evidence>
<dbReference type="EMBL" id="MEYI01000041">
    <property type="protein sequence ID" value="OGD23400.1"/>
    <property type="molecule type" value="Genomic_DNA"/>
</dbReference>
<protein>
    <recommendedName>
        <fullName evidence="5">Glycosyl transferase family 1 domain-containing protein</fullName>
    </recommendedName>
</protein>
<dbReference type="Pfam" id="PF13439">
    <property type="entry name" value="Glyco_transf_4"/>
    <property type="match status" value="1"/>
</dbReference>
<dbReference type="InterPro" id="IPR001296">
    <property type="entry name" value="Glyco_trans_1"/>
</dbReference>